<dbReference type="InterPro" id="IPR025157">
    <property type="entry name" value="Hemagglutinin_rpt"/>
</dbReference>
<evidence type="ECO:0000313" key="1">
    <source>
        <dbReference type="EMBL" id="MEB5477526.1"/>
    </source>
</evidence>
<dbReference type="Pfam" id="PF13332">
    <property type="entry name" value="Fil_haemagg_2"/>
    <property type="match status" value="1"/>
</dbReference>
<dbReference type="Proteomes" id="UP001339883">
    <property type="component" value="Unassembled WGS sequence"/>
</dbReference>
<keyword evidence="2" id="KW-1185">Reference proteome</keyword>
<gene>
    <name evidence="1" type="ORF">I2F25_10780</name>
</gene>
<comment type="caution">
    <text evidence="1">The sequence shown here is derived from an EMBL/GenBank/DDBJ whole genome shotgun (WGS) entry which is preliminary data.</text>
</comment>
<organism evidence="1 2">
    <name type="scientific">Acinetobacter pollinis</name>
    <dbReference type="NCBI Taxonomy" id="2605270"/>
    <lineage>
        <taxon>Bacteria</taxon>
        <taxon>Pseudomonadati</taxon>
        <taxon>Pseudomonadota</taxon>
        <taxon>Gammaproteobacteria</taxon>
        <taxon>Moraxellales</taxon>
        <taxon>Moraxellaceae</taxon>
        <taxon>Acinetobacter</taxon>
    </lineage>
</organism>
<sequence>MAAKNNILIEGGQIQGQQVALNAGKDIHINSTVQQSEAHKDQSSDQ</sequence>
<reference evidence="1 2" key="1">
    <citation type="submission" date="2019-08" db="EMBL/GenBank/DDBJ databases">
        <title>Five species of Acinetobacter isolated from floral nectar and animal pollinators.</title>
        <authorList>
            <person name="Hendry T.A."/>
        </authorList>
    </citation>
    <scope>NUCLEOTIDE SEQUENCE [LARGE SCALE GENOMIC DNA]</scope>
    <source>
        <strain evidence="1 2">MD18.27</strain>
    </source>
</reference>
<proteinExistence type="predicted"/>
<accession>A0ABU6DUJ5</accession>
<evidence type="ECO:0000313" key="2">
    <source>
        <dbReference type="Proteomes" id="UP001339883"/>
    </source>
</evidence>
<dbReference type="EMBL" id="VTDN01000008">
    <property type="protein sequence ID" value="MEB5477526.1"/>
    <property type="molecule type" value="Genomic_DNA"/>
</dbReference>
<protein>
    <submittedName>
        <fullName evidence="1">Hemagglutinin repeat-containing protein</fullName>
    </submittedName>
</protein>
<name>A0ABU6DUJ5_9GAMM</name>